<dbReference type="InterPro" id="IPR018354">
    <property type="entry name" value="Snake_toxin_con_site"/>
</dbReference>
<dbReference type="SUPFAM" id="SSF57302">
    <property type="entry name" value="Snake toxin-like"/>
    <property type="match status" value="1"/>
</dbReference>
<proteinExistence type="evidence at transcript level"/>
<evidence type="ECO:0000256" key="1">
    <source>
        <dbReference type="ARBA" id="ARBA00004613"/>
    </source>
</evidence>
<keyword evidence="3" id="KW-1015">Disulfide bond</keyword>
<dbReference type="Pfam" id="PF21947">
    <property type="entry name" value="Toxin_cobra-type"/>
    <property type="match status" value="1"/>
</dbReference>
<dbReference type="AlphaFoldDB" id="R4FI89"/>
<dbReference type="EMBL" id="GAHA01000015">
    <property type="protein sequence ID" value="JAA74672.1"/>
    <property type="molecule type" value="mRNA"/>
</dbReference>
<reference evidence="5" key="1">
    <citation type="journal article" date="2013" name="Toxins">
        <title>Venom down under: dynamic evolution of Australian elapid snake toxins.</title>
        <authorList>
            <person name="Jackson T.N."/>
            <person name="Sunagar K."/>
            <person name="Undheim E.A."/>
            <person name="Koludarov I."/>
            <person name="Chan A.H."/>
            <person name="Sanders K."/>
            <person name="Ali S.A."/>
            <person name="Hendrikx I."/>
            <person name="Dunstan N."/>
            <person name="Fry B.G."/>
        </authorList>
    </citation>
    <scope>NUCLEOTIDE SEQUENCE</scope>
    <source>
        <tissue evidence="5">Maxillary venom gland</tissue>
    </source>
</reference>
<dbReference type="InterPro" id="IPR003571">
    <property type="entry name" value="Snake_3FTx"/>
</dbReference>
<dbReference type="InterPro" id="IPR045860">
    <property type="entry name" value="Snake_toxin-like_sf"/>
</dbReference>
<dbReference type="CDD" id="cd00206">
    <property type="entry name" value="TFP_snake_toxin"/>
    <property type="match status" value="1"/>
</dbReference>
<feature type="signal peptide" evidence="4">
    <location>
        <begin position="1"/>
        <end position="21"/>
    </location>
</feature>
<accession>R4FI89</accession>
<evidence type="ECO:0000256" key="2">
    <source>
        <dbReference type="ARBA" id="ARBA00022525"/>
    </source>
</evidence>
<evidence type="ECO:0000313" key="5">
    <source>
        <dbReference type="EMBL" id="JAA74672.1"/>
    </source>
</evidence>
<comment type="subcellular location">
    <subcellularLocation>
        <location evidence="1">Secreted</location>
    </subcellularLocation>
</comment>
<sequence>MKTLLLTLVVVTIVCLDLGYTRICFNQQLWQPETTTTCPDGETSCYKKNLINLFRIPIERGCGCPKERGYFRLMCCKKDKCNN</sequence>
<evidence type="ECO:0000256" key="4">
    <source>
        <dbReference type="SAM" id="SignalP"/>
    </source>
</evidence>
<organism evidence="5">
    <name type="scientific">Brachyurophis roperi</name>
    <name type="common">Northern shovel-nosed snake</name>
    <dbReference type="NCBI Taxonomy" id="1295043"/>
    <lineage>
        <taxon>Eukaryota</taxon>
        <taxon>Metazoa</taxon>
        <taxon>Chordata</taxon>
        <taxon>Craniata</taxon>
        <taxon>Vertebrata</taxon>
        <taxon>Euteleostomi</taxon>
        <taxon>Lepidosauria</taxon>
        <taxon>Squamata</taxon>
        <taxon>Bifurcata</taxon>
        <taxon>Unidentata</taxon>
        <taxon>Episquamata</taxon>
        <taxon>Toxicofera</taxon>
        <taxon>Serpentes</taxon>
        <taxon>Colubroidea</taxon>
        <taxon>Elapidae</taxon>
        <taxon>Elapinae</taxon>
        <taxon>Brachyurophis</taxon>
    </lineage>
</organism>
<name>R4FI89_9SAUR</name>
<keyword evidence="2" id="KW-0964">Secreted</keyword>
<keyword evidence="4" id="KW-0732">Signal</keyword>
<dbReference type="PROSITE" id="PS00272">
    <property type="entry name" value="SNAKE_TOXIN"/>
    <property type="match status" value="1"/>
</dbReference>
<dbReference type="GO" id="GO:0090729">
    <property type="term" value="F:toxin activity"/>
    <property type="evidence" value="ECO:0007669"/>
    <property type="project" value="InterPro"/>
</dbReference>
<dbReference type="GO" id="GO:0005576">
    <property type="term" value="C:extracellular region"/>
    <property type="evidence" value="ECO:0007669"/>
    <property type="project" value="UniProtKB-SubCell"/>
</dbReference>
<evidence type="ECO:0000256" key="3">
    <source>
        <dbReference type="ARBA" id="ARBA00023157"/>
    </source>
</evidence>
<dbReference type="InterPro" id="IPR054131">
    <property type="entry name" value="Toxin_cobra-type"/>
</dbReference>
<dbReference type="Gene3D" id="2.10.60.10">
    <property type="entry name" value="CD59"/>
    <property type="match status" value="1"/>
</dbReference>
<feature type="chain" id="PRO_5004365027" evidence="4">
    <location>
        <begin position="22"/>
        <end position="83"/>
    </location>
</feature>
<protein>
    <submittedName>
        <fullName evidence="5">3FTx-Bra-36</fullName>
    </submittedName>
</protein>